<dbReference type="STRING" id="1079859.SAMN04515674_106155"/>
<feature type="transmembrane region" description="Helical" evidence="1">
    <location>
        <begin position="62"/>
        <end position="80"/>
    </location>
</feature>
<dbReference type="EMBL" id="FOXH01000006">
    <property type="protein sequence ID" value="SFP85307.1"/>
    <property type="molecule type" value="Genomic_DNA"/>
</dbReference>
<dbReference type="Proteomes" id="UP000199306">
    <property type="component" value="Unassembled WGS sequence"/>
</dbReference>
<keyword evidence="3" id="KW-1185">Reference proteome</keyword>
<reference evidence="2 3" key="1">
    <citation type="submission" date="2016-10" db="EMBL/GenBank/DDBJ databases">
        <authorList>
            <person name="de Groot N.N."/>
        </authorList>
    </citation>
    <scope>NUCLEOTIDE SEQUENCE [LARGE SCALE GENOMIC DNA]</scope>
    <source>
        <strain evidence="3">E92,LMG 26720,CCM 7988</strain>
    </source>
</reference>
<protein>
    <submittedName>
        <fullName evidence="2">Uncharacterized protein</fullName>
    </submittedName>
</protein>
<keyword evidence="1" id="KW-0812">Transmembrane</keyword>
<dbReference type="AlphaFoldDB" id="A0A1I5TRS8"/>
<keyword evidence="1" id="KW-0472">Membrane</keyword>
<gene>
    <name evidence="2" type="ORF">SAMN04515674_106155</name>
</gene>
<sequence length="83" mass="9439">MQVSRISSLLQILGVLSVMFFIATVFMNDLKVYEKLSLGLLFTCLSLRSWIKVQTSSDKWEFLKAVCYSLIALATIIKFSNIL</sequence>
<keyword evidence="1" id="KW-1133">Transmembrane helix</keyword>
<name>A0A1I5TRS8_9BACT</name>
<accession>A0A1I5TRS8</accession>
<organism evidence="2 3">
    <name type="scientific">Pseudarcicella hirudinis</name>
    <dbReference type="NCBI Taxonomy" id="1079859"/>
    <lineage>
        <taxon>Bacteria</taxon>
        <taxon>Pseudomonadati</taxon>
        <taxon>Bacteroidota</taxon>
        <taxon>Cytophagia</taxon>
        <taxon>Cytophagales</taxon>
        <taxon>Flectobacillaceae</taxon>
        <taxon>Pseudarcicella</taxon>
    </lineage>
</organism>
<evidence type="ECO:0000256" key="1">
    <source>
        <dbReference type="SAM" id="Phobius"/>
    </source>
</evidence>
<evidence type="ECO:0000313" key="3">
    <source>
        <dbReference type="Proteomes" id="UP000199306"/>
    </source>
</evidence>
<feature type="transmembrane region" description="Helical" evidence="1">
    <location>
        <begin position="7"/>
        <end position="26"/>
    </location>
</feature>
<evidence type="ECO:0000313" key="2">
    <source>
        <dbReference type="EMBL" id="SFP85307.1"/>
    </source>
</evidence>
<proteinExistence type="predicted"/>
<dbReference type="RefSeq" id="WP_143095218.1">
    <property type="nucleotide sequence ID" value="NZ_FOXH01000006.1"/>
</dbReference>